<evidence type="ECO:0000313" key="4">
    <source>
        <dbReference type="Proteomes" id="UP000182306"/>
    </source>
</evidence>
<dbReference type="Proteomes" id="UP000182306">
    <property type="component" value="Chromosome"/>
</dbReference>
<evidence type="ECO:0000313" key="2">
    <source>
        <dbReference type="EMBL" id="APG90093.1"/>
    </source>
</evidence>
<evidence type="ECO:0000313" key="3">
    <source>
        <dbReference type="EMBL" id="TCN26366.1"/>
    </source>
</evidence>
<dbReference type="STRING" id="194963.SAMCFNEI73_Ch0769"/>
<dbReference type="EMBL" id="SLVU01000017">
    <property type="protein sequence ID" value="TCN26366.1"/>
    <property type="molecule type" value="Genomic_DNA"/>
</dbReference>
<feature type="transmembrane region" description="Helical" evidence="1">
    <location>
        <begin position="30"/>
        <end position="51"/>
    </location>
</feature>
<proteinExistence type="predicted"/>
<reference evidence="2 4" key="1">
    <citation type="submission" date="2015-10" db="EMBL/GenBank/DDBJ databases">
        <title>Genomic differences between typical nodule nitrogen-fixing rhizobial strains and those coming from bean seeds.</title>
        <authorList>
            <person name="Peralta H."/>
            <person name="Aguilar-Vera A."/>
            <person name="Diaz R."/>
            <person name="Mora Y."/>
            <person name="Martinez-Batallar G."/>
            <person name="Salazar E."/>
            <person name="Vargas-Lagunas C."/>
            <person name="Encarnacion S."/>
            <person name="Girard L."/>
            <person name="Mora J."/>
        </authorList>
    </citation>
    <scope>NUCLEOTIDE SEQUENCE [LARGE SCALE GENOMIC DNA]</scope>
    <source>
        <strain evidence="2 4">CFNEI 73</strain>
    </source>
</reference>
<feature type="transmembrane region" description="Helical" evidence="1">
    <location>
        <begin position="7"/>
        <end position="24"/>
    </location>
</feature>
<gene>
    <name evidence="3" type="ORF">EV184_11715</name>
    <name evidence="2" type="ORF">SAMCFNEI73_Ch0769</name>
</gene>
<evidence type="ECO:0000256" key="1">
    <source>
        <dbReference type="SAM" id="Phobius"/>
    </source>
</evidence>
<keyword evidence="1" id="KW-0472">Membrane</keyword>
<dbReference type="OrthoDB" id="8283339at2"/>
<reference evidence="3 5" key="2">
    <citation type="submission" date="2019-03" db="EMBL/GenBank/DDBJ databases">
        <title>Genomic Encyclopedia of Type Strains, Phase IV (KMG-V): Genome sequencing to study the core and pangenomes of soil and plant-associated prokaryotes.</title>
        <authorList>
            <person name="Whitman W."/>
        </authorList>
    </citation>
    <scope>NUCLEOTIDE SEQUENCE [LARGE SCALE GENOMIC DNA]</scope>
    <source>
        <strain evidence="3 5">23C40</strain>
    </source>
</reference>
<dbReference type="Proteomes" id="UP000295043">
    <property type="component" value="Unassembled WGS sequence"/>
</dbReference>
<evidence type="ECO:0008006" key="6">
    <source>
        <dbReference type="Google" id="ProtNLM"/>
    </source>
</evidence>
<dbReference type="RefSeq" id="WP_082912007.1">
    <property type="nucleotide sequence ID" value="NZ_CP013107.1"/>
</dbReference>
<dbReference type="AlphaFoldDB" id="A0A1L3LJ98"/>
<keyword evidence="4" id="KW-1185">Reference proteome</keyword>
<keyword evidence="1" id="KW-1133">Transmembrane helix</keyword>
<accession>A0A1L3LJ98</accession>
<evidence type="ECO:0000313" key="5">
    <source>
        <dbReference type="Proteomes" id="UP000295043"/>
    </source>
</evidence>
<dbReference type="KEGG" id="same:SAMCFNEI73_Ch0769"/>
<dbReference type="EMBL" id="CP013107">
    <property type="protein sequence ID" value="APG90093.1"/>
    <property type="molecule type" value="Genomic_DNA"/>
</dbReference>
<sequence>MVYWLPRLCLLLIAGVILGFGLFPRTSEEVAYTLLIIIVGLGLLSVTLHIFPPEKH</sequence>
<keyword evidence="1" id="KW-0812">Transmembrane</keyword>
<organism evidence="2 4">
    <name type="scientific">Sinorhizobium americanum</name>
    <dbReference type="NCBI Taxonomy" id="194963"/>
    <lineage>
        <taxon>Bacteria</taxon>
        <taxon>Pseudomonadati</taxon>
        <taxon>Pseudomonadota</taxon>
        <taxon>Alphaproteobacteria</taxon>
        <taxon>Hyphomicrobiales</taxon>
        <taxon>Rhizobiaceae</taxon>
        <taxon>Sinorhizobium/Ensifer group</taxon>
        <taxon>Sinorhizobium</taxon>
    </lineage>
</organism>
<name>A0A1L3LJ98_9HYPH</name>
<protein>
    <recommendedName>
        <fullName evidence="6">Transmembrane protein</fullName>
    </recommendedName>
</protein>